<evidence type="ECO:0000256" key="5">
    <source>
        <dbReference type="SAM" id="Phobius"/>
    </source>
</evidence>
<evidence type="ECO:0000256" key="3">
    <source>
        <dbReference type="ARBA" id="ARBA00022989"/>
    </source>
</evidence>
<evidence type="ECO:0000256" key="4">
    <source>
        <dbReference type="ARBA" id="ARBA00023136"/>
    </source>
</evidence>
<dbReference type="GO" id="GO:0097037">
    <property type="term" value="P:heme export"/>
    <property type="evidence" value="ECO:0007669"/>
    <property type="project" value="TreeGrafter"/>
</dbReference>
<proteinExistence type="predicted"/>
<reference evidence="7" key="1">
    <citation type="submission" date="2019-08" db="EMBL/GenBank/DDBJ databases">
        <title>The genome of the North American firefly Photinus pyralis.</title>
        <authorList>
            <consortium name="Photinus pyralis genome working group"/>
            <person name="Fallon T.R."/>
            <person name="Sander Lower S.E."/>
            <person name="Weng J.-K."/>
        </authorList>
    </citation>
    <scope>NUCLEOTIDE SEQUENCE</scope>
    <source>
        <strain evidence="7">TRF0915ILg1</strain>
        <tissue evidence="7">Whole body</tissue>
    </source>
</reference>
<organism evidence="7 8">
    <name type="scientific">Ignelater luminosus</name>
    <name type="common">Cucubano</name>
    <name type="synonym">Pyrophorus luminosus</name>
    <dbReference type="NCBI Taxonomy" id="2038154"/>
    <lineage>
        <taxon>Eukaryota</taxon>
        <taxon>Metazoa</taxon>
        <taxon>Ecdysozoa</taxon>
        <taxon>Arthropoda</taxon>
        <taxon>Hexapoda</taxon>
        <taxon>Insecta</taxon>
        <taxon>Pterygota</taxon>
        <taxon>Neoptera</taxon>
        <taxon>Endopterygota</taxon>
        <taxon>Coleoptera</taxon>
        <taxon>Polyphaga</taxon>
        <taxon>Elateriformia</taxon>
        <taxon>Elateroidea</taxon>
        <taxon>Elateridae</taxon>
        <taxon>Agrypninae</taxon>
        <taxon>Pyrophorini</taxon>
        <taxon>Ignelater</taxon>
    </lineage>
</organism>
<keyword evidence="4 5" id="KW-0472">Membrane</keyword>
<feature type="transmembrane region" description="Helical" evidence="5">
    <location>
        <begin position="50"/>
        <end position="70"/>
    </location>
</feature>
<dbReference type="EMBL" id="VTPC01082066">
    <property type="protein sequence ID" value="KAF2887721.1"/>
    <property type="molecule type" value="Genomic_DNA"/>
</dbReference>
<accession>A0A8K0CLA4</accession>
<sequence length="382" mass="41396">MVFLLTYAVFCLAGSYVLDVLGLRNAILLEMILASAGAWIKLGSVSPDRFWVIILGQTVVGISQVLVTPAPSRLAASWFGPKEVSTACSIAIFGGLIGTAVGFLIPPMLVKNHIDSNIVEHGMYTLALATAVLNTLVLILVYIFFKDNPLLPPSPAQLEKEQERKETDNFLQSLKSLISNSSYSIFVLSFGISSGVYYAISQLLNEIILIYYPNGAVYAGIAGLISTITGMVGAVVCGTILDRFGRFRETIIGASALTCLSMLTFTLTIDKGIMIVYIVIGLFGFFITALYLAAYEVTAELTYPIQESTSAGVMTLITQISGILFTTAYSSLLNKTGDKITNTIMSGLLGVGTVLLFLMRFELRRHAVQTQIAKPQVFIERF</sequence>
<dbReference type="InterPro" id="IPR036259">
    <property type="entry name" value="MFS_trans_sf"/>
</dbReference>
<keyword evidence="3 5" id="KW-1133">Transmembrane helix</keyword>
<feature type="transmembrane region" description="Helical" evidence="5">
    <location>
        <begin position="340"/>
        <end position="359"/>
    </location>
</feature>
<keyword evidence="8" id="KW-1185">Reference proteome</keyword>
<dbReference type="AlphaFoldDB" id="A0A8K0CLA4"/>
<feature type="transmembrane region" description="Helical" evidence="5">
    <location>
        <begin position="27"/>
        <end position="43"/>
    </location>
</feature>
<evidence type="ECO:0000313" key="8">
    <source>
        <dbReference type="Proteomes" id="UP000801492"/>
    </source>
</evidence>
<evidence type="ECO:0000256" key="1">
    <source>
        <dbReference type="ARBA" id="ARBA00004141"/>
    </source>
</evidence>
<dbReference type="OrthoDB" id="422206at2759"/>
<name>A0A8K0CLA4_IGNLU</name>
<feature type="transmembrane region" description="Helical" evidence="5">
    <location>
        <begin position="183"/>
        <end position="204"/>
    </location>
</feature>
<feature type="domain" description="Major facilitator superfamily (MFS) profile" evidence="6">
    <location>
        <begin position="1"/>
        <end position="364"/>
    </location>
</feature>
<dbReference type="InterPro" id="IPR011701">
    <property type="entry name" value="MFS"/>
</dbReference>
<protein>
    <recommendedName>
        <fullName evidence="6">Major facilitator superfamily (MFS) profile domain-containing protein</fullName>
    </recommendedName>
</protein>
<gene>
    <name evidence="7" type="ORF">ILUMI_18452</name>
</gene>
<comment type="subcellular location">
    <subcellularLocation>
        <location evidence="1">Membrane</location>
        <topology evidence="1">Multi-pass membrane protein</topology>
    </subcellularLocation>
</comment>
<dbReference type="Pfam" id="PF07690">
    <property type="entry name" value="MFS_1"/>
    <property type="match status" value="1"/>
</dbReference>
<comment type="caution">
    <text evidence="7">The sequence shown here is derived from an EMBL/GenBank/DDBJ whole genome shotgun (WGS) entry which is preliminary data.</text>
</comment>
<dbReference type="GO" id="GO:0020037">
    <property type="term" value="F:heme binding"/>
    <property type="evidence" value="ECO:0007669"/>
    <property type="project" value="TreeGrafter"/>
</dbReference>
<evidence type="ECO:0000259" key="6">
    <source>
        <dbReference type="PROSITE" id="PS50850"/>
    </source>
</evidence>
<dbReference type="PANTHER" id="PTHR10924">
    <property type="entry name" value="MAJOR FACILITATOR SUPERFAMILY PROTEIN-RELATED"/>
    <property type="match status" value="1"/>
</dbReference>
<dbReference type="InterPro" id="IPR020846">
    <property type="entry name" value="MFS_dom"/>
</dbReference>
<feature type="transmembrane region" description="Helical" evidence="5">
    <location>
        <begin position="90"/>
        <end position="110"/>
    </location>
</feature>
<dbReference type="PROSITE" id="PS50850">
    <property type="entry name" value="MFS"/>
    <property type="match status" value="1"/>
</dbReference>
<dbReference type="Gene3D" id="1.20.1250.20">
    <property type="entry name" value="MFS general substrate transporter like domains"/>
    <property type="match status" value="1"/>
</dbReference>
<dbReference type="SUPFAM" id="SSF103473">
    <property type="entry name" value="MFS general substrate transporter"/>
    <property type="match status" value="1"/>
</dbReference>
<dbReference type="GO" id="GO:0015232">
    <property type="term" value="F:heme transmembrane transporter activity"/>
    <property type="evidence" value="ECO:0007669"/>
    <property type="project" value="TreeGrafter"/>
</dbReference>
<dbReference type="GO" id="GO:0016020">
    <property type="term" value="C:membrane"/>
    <property type="evidence" value="ECO:0007669"/>
    <property type="project" value="UniProtKB-SubCell"/>
</dbReference>
<dbReference type="Proteomes" id="UP000801492">
    <property type="component" value="Unassembled WGS sequence"/>
</dbReference>
<feature type="transmembrane region" description="Helical" evidence="5">
    <location>
        <begin position="122"/>
        <end position="145"/>
    </location>
</feature>
<evidence type="ECO:0000256" key="2">
    <source>
        <dbReference type="ARBA" id="ARBA00022692"/>
    </source>
</evidence>
<feature type="transmembrane region" description="Helical" evidence="5">
    <location>
        <begin position="274"/>
        <end position="294"/>
    </location>
</feature>
<dbReference type="InterPro" id="IPR049680">
    <property type="entry name" value="FLVCR1-2_SLC49-like"/>
</dbReference>
<dbReference type="PANTHER" id="PTHR10924:SF4">
    <property type="entry name" value="GH15861P"/>
    <property type="match status" value="1"/>
</dbReference>
<feature type="transmembrane region" description="Helical" evidence="5">
    <location>
        <begin position="247"/>
        <end position="267"/>
    </location>
</feature>
<evidence type="ECO:0000313" key="7">
    <source>
        <dbReference type="EMBL" id="KAF2887721.1"/>
    </source>
</evidence>
<feature type="transmembrane region" description="Helical" evidence="5">
    <location>
        <begin position="216"/>
        <end position="241"/>
    </location>
</feature>
<keyword evidence="2 5" id="KW-0812">Transmembrane</keyword>